<gene>
    <name evidence="4" type="ORF">HS088_TW04G00952</name>
</gene>
<proteinExistence type="inferred from homology"/>
<reference evidence="4 5" key="1">
    <citation type="journal article" date="2020" name="Nat. Commun.">
        <title>Genome of Tripterygium wilfordii and identification of cytochrome P450 involved in triptolide biosynthesis.</title>
        <authorList>
            <person name="Tu L."/>
            <person name="Su P."/>
            <person name="Zhang Z."/>
            <person name="Gao L."/>
            <person name="Wang J."/>
            <person name="Hu T."/>
            <person name="Zhou J."/>
            <person name="Zhang Y."/>
            <person name="Zhao Y."/>
            <person name="Liu Y."/>
            <person name="Song Y."/>
            <person name="Tong Y."/>
            <person name="Lu Y."/>
            <person name="Yang J."/>
            <person name="Xu C."/>
            <person name="Jia M."/>
            <person name="Peters R.J."/>
            <person name="Huang L."/>
            <person name="Gao W."/>
        </authorList>
    </citation>
    <scope>NUCLEOTIDE SEQUENCE [LARGE SCALE GENOMIC DNA]</scope>
    <source>
        <strain evidence="5">cv. XIE 37</strain>
        <tissue evidence="4">Leaf</tissue>
    </source>
</reference>
<dbReference type="Pfam" id="PF20431">
    <property type="entry name" value="E_motif"/>
    <property type="match status" value="1"/>
</dbReference>
<dbReference type="GO" id="GO:0009451">
    <property type="term" value="P:RNA modification"/>
    <property type="evidence" value="ECO:0007669"/>
    <property type="project" value="InterPro"/>
</dbReference>
<comment type="caution">
    <text evidence="4">The sequence shown here is derived from an EMBL/GenBank/DDBJ whole genome shotgun (WGS) entry which is preliminary data.</text>
</comment>
<dbReference type="PROSITE" id="PS51375">
    <property type="entry name" value="PPR"/>
    <property type="match status" value="2"/>
</dbReference>
<keyword evidence="2" id="KW-0677">Repeat</keyword>
<dbReference type="FunFam" id="1.25.40.10:FF:000427">
    <property type="entry name" value="Pentatricopeptide repeat-containing protein chloroplastic"/>
    <property type="match status" value="1"/>
</dbReference>
<protein>
    <submittedName>
        <fullName evidence="4">ATP-dependent zinc metalloprotease FTSH 6 chloroplastic-like</fullName>
    </submittedName>
</protein>
<dbReference type="Gene3D" id="1.25.40.10">
    <property type="entry name" value="Tetratricopeptide repeat domain"/>
    <property type="match status" value="3"/>
</dbReference>
<keyword evidence="4" id="KW-0482">Metalloprotease</keyword>
<dbReference type="InterPro" id="IPR046960">
    <property type="entry name" value="PPR_At4g14850-like_plant"/>
</dbReference>
<evidence type="ECO:0000313" key="5">
    <source>
        <dbReference type="Proteomes" id="UP000593562"/>
    </source>
</evidence>
<evidence type="ECO:0000313" key="4">
    <source>
        <dbReference type="EMBL" id="KAF5748991.1"/>
    </source>
</evidence>
<dbReference type="PANTHER" id="PTHR47926">
    <property type="entry name" value="PENTATRICOPEPTIDE REPEAT-CONTAINING PROTEIN"/>
    <property type="match status" value="1"/>
</dbReference>
<dbReference type="NCBIfam" id="TIGR00756">
    <property type="entry name" value="PPR"/>
    <property type="match status" value="2"/>
</dbReference>
<dbReference type="FunCoup" id="A0A7J7DRR1">
    <property type="interactions" value="1583"/>
</dbReference>
<sequence length="513" mass="58025">MVSFLIPTAKQSFPPNFSNCISNFLSKKHQCLFLLKLCFSFKHMSQIHAQIHVSGLHEDAFLQSELVRLCTLSAEKYLSFARSLLYRSVNTVPASWNMLIRGYMSDSTKDAMWVFVEMRRRGIRPNKLTFPFLIKACAVLSALEEGRQVHVDVVKHGLDSDVYVQNNLVNFYGSCKKIVNACHLFDEMSDRTVVSWNAVITACVENFLVDNAIEYFVKMRDCGFEPDETTMVVVLSGCSDLGNLSLGKWIHSQVIERGLVLNCQLGTALVEMYTKCGNIGYGKIVFNRMAERNVWTWSAMILGLAQHGFAHEALNLFHTMMKSSCICPNDVTFLGVLCACTHAGLVEDGYRYFHEMEYVHGIKPMMIHYGAMVDILGRAGCLREAYNFILDMPLKPDPVVWRTLLSAFSVHDVDNDGLADEVRKRLLELEPKRTGNLVIVANIYAEGGMWEKAAKVRKTMKHGRLKKMAGESCVELGGSIYRFFSGYDSRHEYDGVYQLLEGLNLHMKMASNL</sequence>
<keyword evidence="5" id="KW-1185">Reference proteome</keyword>
<dbReference type="InterPro" id="IPR002885">
    <property type="entry name" value="PPR_rpt"/>
</dbReference>
<dbReference type="GO" id="GO:0006508">
    <property type="term" value="P:proteolysis"/>
    <property type="evidence" value="ECO:0007669"/>
    <property type="project" value="UniProtKB-KW"/>
</dbReference>
<accession>A0A7J7DRR1</accession>
<feature type="repeat" description="PPR" evidence="3">
    <location>
        <begin position="293"/>
        <end position="327"/>
    </location>
</feature>
<dbReference type="InParanoid" id="A0A7J7DRR1"/>
<dbReference type="Pfam" id="PF13041">
    <property type="entry name" value="PPR_2"/>
    <property type="match status" value="2"/>
</dbReference>
<dbReference type="EMBL" id="JAAARO010000004">
    <property type="protein sequence ID" value="KAF5748991.1"/>
    <property type="molecule type" value="Genomic_DNA"/>
</dbReference>
<keyword evidence="4" id="KW-0645">Protease</keyword>
<organism evidence="4 5">
    <name type="scientific">Tripterygium wilfordii</name>
    <name type="common">Thunder God vine</name>
    <dbReference type="NCBI Taxonomy" id="458696"/>
    <lineage>
        <taxon>Eukaryota</taxon>
        <taxon>Viridiplantae</taxon>
        <taxon>Streptophyta</taxon>
        <taxon>Embryophyta</taxon>
        <taxon>Tracheophyta</taxon>
        <taxon>Spermatophyta</taxon>
        <taxon>Magnoliopsida</taxon>
        <taxon>eudicotyledons</taxon>
        <taxon>Gunneridae</taxon>
        <taxon>Pentapetalae</taxon>
        <taxon>rosids</taxon>
        <taxon>fabids</taxon>
        <taxon>Celastrales</taxon>
        <taxon>Celastraceae</taxon>
        <taxon>Tripterygium</taxon>
    </lineage>
</organism>
<dbReference type="GO" id="GO:0003729">
    <property type="term" value="F:mRNA binding"/>
    <property type="evidence" value="ECO:0007669"/>
    <property type="project" value="UniProtKB-ARBA"/>
</dbReference>
<dbReference type="Proteomes" id="UP000593562">
    <property type="component" value="Unassembled WGS sequence"/>
</dbReference>
<dbReference type="Pfam" id="PF01535">
    <property type="entry name" value="PPR"/>
    <property type="match status" value="3"/>
</dbReference>
<dbReference type="OrthoDB" id="1928982at2759"/>
<dbReference type="PANTHER" id="PTHR47926:SF347">
    <property type="entry name" value="PENTATRICOPEPTIDE REPEAT-CONTAINING PROTEIN"/>
    <property type="match status" value="1"/>
</dbReference>
<feature type="repeat" description="PPR" evidence="3">
    <location>
        <begin position="192"/>
        <end position="226"/>
    </location>
</feature>
<evidence type="ECO:0000256" key="1">
    <source>
        <dbReference type="ARBA" id="ARBA00006643"/>
    </source>
</evidence>
<keyword evidence="4" id="KW-0378">Hydrolase</keyword>
<name>A0A7J7DRR1_TRIWF</name>
<evidence type="ECO:0000256" key="3">
    <source>
        <dbReference type="PROSITE-ProRule" id="PRU00708"/>
    </source>
</evidence>
<evidence type="ECO:0000256" key="2">
    <source>
        <dbReference type="ARBA" id="ARBA00022737"/>
    </source>
</evidence>
<dbReference type="AlphaFoldDB" id="A0A7J7DRR1"/>
<dbReference type="GO" id="GO:0008237">
    <property type="term" value="F:metallopeptidase activity"/>
    <property type="evidence" value="ECO:0007669"/>
    <property type="project" value="UniProtKB-KW"/>
</dbReference>
<dbReference type="InterPro" id="IPR011990">
    <property type="entry name" value="TPR-like_helical_dom_sf"/>
</dbReference>
<dbReference type="FunFam" id="1.25.40.10:FF:000690">
    <property type="entry name" value="Pentatricopeptide repeat-containing protein"/>
    <property type="match status" value="1"/>
</dbReference>
<comment type="similarity">
    <text evidence="1">Belongs to the PPR family. PCMP-H subfamily.</text>
</comment>
<dbReference type="InterPro" id="IPR046848">
    <property type="entry name" value="E_motif"/>
</dbReference>